<feature type="domain" description="Response regulatory" evidence="2">
    <location>
        <begin position="9"/>
        <end position="128"/>
    </location>
</feature>
<dbReference type="InterPro" id="IPR001789">
    <property type="entry name" value="Sig_transdc_resp-reg_receiver"/>
</dbReference>
<dbReference type="Gene3D" id="3.40.50.2300">
    <property type="match status" value="1"/>
</dbReference>
<feature type="modified residue" description="4-aspartylphosphate" evidence="1">
    <location>
        <position position="59"/>
    </location>
</feature>
<accession>B3PFU4</accession>
<dbReference type="GO" id="GO:0000160">
    <property type="term" value="P:phosphorelay signal transduction system"/>
    <property type="evidence" value="ECO:0007669"/>
    <property type="project" value="InterPro"/>
</dbReference>
<dbReference type="Gene3D" id="1.25.40.10">
    <property type="entry name" value="Tetratricopeptide repeat domain"/>
    <property type="match status" value="2"/>
</dbReference>
<dbReference type="eggNOG" id="COG3063">
    <property type="taxonomic scope" value="Bacteria"/>
</dbReference>
<dbReference type="SMART" id="SM00448">
    <property type="entry name" value="REC"/>
    <property type="match status" value="1"/>
</dbReference>
<evidence type="ECO:0000256" key="1">
    <source>
        <dbReference type="PROSITE-ProRule" id="PRU00169"/>
    </source>
</evidence>
<dbReference type="Pfam" id="PF00072">
    <property type="entry name" value="Response_reg"/>
    <property type="match status" value="1"/>
</dbReference>
<dbReference type="InterPro" id="IPR011006">
    <property type="entry name" value="CheY-like_superfamily"/>
</dbReference>
<sequence length="544" mass="60993">MAISYHKLHALIVDDFESFRSTLYKMLMDIGIGNVDSASNGEEALRYCKSRAYDLILCDHNLGKGKSGQQVLEEIRVGSNLCSDSLFILVSAENSKSIIMAAYDYEPDAYLTKPINTKALEQRLARLFEQRHVLKPILQAQSSGNHAEAIRLCLNEMNAAGRHTNQCQKMLGNLYLNTGQVNEAEALYRNVLENRELEWAQLGMARTKMLQGDNLGAQQWLEAVLQRNPLCMKAYDMCAEIFRSQGAIQALQDVLVQATELSPLSILRQQSLGEVAHQNNDLVIAVSALRRAVRLGEHSIFDKPQVHNQFAQTTVDLFATDRELAKPLLREALKSVADIEDRFGKSSLQRAQSQFLESQLWFCSGEERKAQETLAKARATLASVNGDDAIAAEMEMVRTLRTLGKDEEAQAQLAQLSAKYAGKEEILERLDVLQDEPQSEKNKQLVADINKKGIAAYNSKNYAAAADAFRIALQSLPNHIGLRLNYVQAMVDSLKVDFNRSSSDKMAQILIKTGMLISQNHPQYRRYRQLHDSFQSLLKEQGIS</sequence>
<keyword evidence="1" id="KW-0597">Phosphoprotein</keyword>
<dbReference type="SUPFAM" id="SSF52172">
    <property type="entry name" value="CheY-like"/>
    <property type="match status" value="1"/>
</dbReference>
<evidence type="ECO:0000259" key="2">
    <source>
        <dbReference type="PROSITE" id="PS50110"/>
    </source>
</evidence>
<dbReference type="AlphaFoldDB" id="B3PFU4"/>
<dbReference type="PANTHER" id="PTHR43228">
    <property type="entry name" value="TWO-COMPONENT RESPONSE REGULATOR"/>
    <property type="match status" value="1"/>
</dbReference>
<dbReference type="HOGENOM" id="CLU_035496_1_0_6"/>
<dbReference type="InterPro" id="IPR052048">
    <property type="entry name" value="ST_Response_Regulator"/>
</dbReference>
<dbReference type="SMART" id="SM00028">
    <property type="entry name" value="TPR"/>
    <property type="match status" value="3"/>
</dbReference>
<dbReference type="Proteomes" id="UP000001036">
    <property type="component" value="Chromosome"/>
</dbReference>
<dbReference type="SUPFAM" id="SSF48452">
    <property type="entry name" value="TPR-like"/>
    <property type="match status" value="1"/>
</dbReference>
<dbReference type="KEGG" id="cja:CJA_1809"/>
<evidence type="ECO:0000313" key="3">
    <source>
        <dbReference type="EMBL" id="ACE86355.1"/>
    </source>
</evidence>
<dbReference type="InterPro" id="IPR011990">
    <property type="entry name" value="TPR-like_helical_dom_sf"/>
</dbReference>
<dbReference type="eggNOG" id="COG0784">
    <property type="taxonomic scope" value="Bacteria"/>
</dbReference>
<dbReference type="EMBL" id="CP000934">
    <property type="protein sequence ID" value="ACE86355.1"/>
    <property type="molecule type" value="Genomic_DNA"/>
</dbReference>
<protein>
    <submittedName>
        <fullName evidence="3">Putative response regulator/TPR domain protein</fullName>
    </submittedName>
</protein>
<dbReference type="CDD" id="cd17589">
    <property type="entry name" value="REC_TPR"/>
    <property type="match status" value="1"/>
</dbReference>
<proteinExistence type="predicted"/>
<keyword evidence="4" id="KW-1185">Reference proteome</keyword>
<dbReference type="PANTHER" id="PTHR43228:SF1">
    <property type="entry name" value="TWO-COMPONENT RESPONSE REGULATOR ARR22"/>
    <property type="match status" value="1"/>
</dbReference>
<organism evidence="3 4">
    <name type="scientific">Cellvibrio japonicus (strain Ueda107)</name>
    <name type="common">Pseudomonas fluorescens subsp. cellulosa</name>
    <dbReference type="NCBI Taxonomy" id="498211"/>
    <lineage>
        <taxon>Bacteria</taxon>
        <taxon>Pseudomonadati</taxon>
        <taxon>Pseudomonadota</taxon>
        <taxon>Gammaproteobacteria</taxon>
        <taxon>Cellvibrionales</taxon>
        <taxon>Cellvibrionaceae</taxon>
        <taxon>Cellvibrio</taxon>
    </lineage>
</organism>
<evidence type="ECO:0000313" key="4">
    <source>
        <dbReference type="Proteomes" id="UP000001036"/>
    </source>
</evidence>
<dbReference type="RefSeq" id="WP_012487427.1">
    <property type="nucleotide sequence ID" value="NC_010995.1"/>
</dbReference>
<gene>
    <name evidence="3" type="ordered locus">CJA_1809</name>
</gene>
<name>B3PFU4_CELJU</name>
<dbReference type="STRING" id="498211.CJA_1809"/>
<dbReference type="PROSITE" id="PS50110">
    <property type="entry name" value="RESPONSE_REGULATORY"/>
    <property type="match status" value="1"/>
</dbReference>
<reference evidence="3 4" key="1">
    <citation type="journal article" date="2008" name="J. Bacteriol.">
        <title>Insights into plant cell wall degradation from the genome sequence of the soil bacterium Cellvibrio japonicus.</title>
        <authorList>
            <person name="Deboy R.T."/>
            <person name="Mongodin E.F."/>
            <person name="Fouts D.E."/>
            <person name="Tailford L.E."/>
            <person name="Khouri H."/>
            <person name="Emerson J.B."/>
            <person name="Mohamoud Y."/>
            <person name="Watkins K."/>
            <person name="Henrissat B."/>
            <person name="Gilbert H.J."/>
            <person name="Nelson K.E."/>
        </authorList>
    </citation>
    <scope>NUCLEOTIDE SEQUENCE [LARGE SCALE GENOMIC DNA]</scope>
    <source>
        <strain evidence="3 4">Ueda107</strain>
    </source>
</reference>
<dbReference type="InterPro" id="IPR019734">
    <property type="entry name" value="TPR_rpt"/>
</dbReference>